<keyword evidence="1" id="KW-0812">Transmembrane</keyword>
<proteinExistence type="predicted"/>
<name>A0A8J4V4T6_9MYCE</name>
<keyword evidence="1" id="KW-1133">Transmembrane helix</keyword>
<dbReference type="EMBL" id="AJWJ01000026">
    <property type="protein sequence ID" value="KAF2077548.1"/>
    <property type="molecule type" value="Genomic_DNA"/>
</dbReference>
<evidence type="ECO:0000313" key="3">
    <source>
        <dbReference type="Proteomes" id="UP000695562"/>
    </source>
</evidence>
<feature type="transmembrane region" description="Helical" evidence="1">
    <location>
        <begin position="85"/>
        <end position="113"/>
    </location>
</feature>
<gene>
    <name evidence="2" type="ORF">CYY_001166</name>
</gene>
<accession>A0A8J4V4T6</accession>
<comment type="caution">
    <text evidence="2">The sequence shown here is derived from an EMBL/GenBank/DDBJ whole genome shotgun (WGS) entry which is preliminary data.</text>
</comment>
<sequence>MILSQDETVHFELEEDFEMDYPKSKYGWATHRIPFTQRQWLYLLVGQGVVPAIINFLLNLFLTWAMYPKTPGEMITFAGKFTQCIFTDIIVTCFVLCFISTVLGSVLITFDLRKGKMVQPVDERWLNHPWLTWIPLGIFWKTVLKRAVFFGAFGVLIFAPFTLITTYLAVGSEGIMIKWGYCLYKAFFTAILAFIVSPFIAFIMIASYNPRNTFFNK</sequence>
<feature type="transmembrane region" description="Helical" evidence="1">
    <location>
        <begin position="149"/>
        <end position="170"/>
    </location>
</feature>
<dbReference type="AlphaFoldDB" id="A0A8J4V4T6"/>
<evidence type="ECO:0000256" key="1">
    <source>
        <dbReference type="SAM" id="Phobius"/>
    </source>
</evidence>
<dbReference type="Proteomes" id="UP000695562">
    <property type="component" value="Unassembled WGS sequence"/>
</dbReference>
<dbReference type="OrthoDB" id="15595at2759"/>
<evidence type="ECO:0008006" key="4">
    <source>
        <dbReference type="Google" id="ProtNLM"/>
    </source>
</evidence>
<feature type="transmembrane region" description="Helical" evidence="1">
    <location>
        <begin position="40"/>
        <end position="65"/>
    </location>
</feature>
<evidence type="ECO:0000313" key="2">
    <source>
        <dbReference type="EMBL" id="KAF2077548.1"/>
    </source>
</evidence>
<keyword evidence="1" id="KW-0472">Membrane</keyword>
<organism evidence="2 3">
    <name type="scientific">Polysphondylium violaceum</name>
    <dbReference type="NCBI Taxonomy" id="133409"/>
    <lineage>
        <taxon>Eukaryota</taxon>
        <taxon>Amoebozoa</taxon>
        <taxon>Evosea</taxon>
        <taxon>Eumycetozoa</taxon>
        <taxon>Dictyostelia</taxon>
        <taxon>Dictyosteliales</taxon>
        <taxon>Dictyosteliaceae</taxon>
        <taxon>Polysphondylium</taxon>
    </lineage>
</organism>
<reference evidence="2" key="1">
    <citation type="submission" date="2020-01" db="EMBL/GenBank/DDBJ databases">
        <title>Development of genomics and gene disruption for Polysphondylium violaceum indicates a role for the polyketide synthase stlB in stalk morphogenesis.</title>
        <authorList>
            <person name="Narita B."/>
            <person name="Kawabe Y."/>
            <person name="Kin K."/>
            <person name="Saito T."/>
            <person name="Gibbs R."/>
            <person name="Kuspa A."/>
            <person name="Muzny D."/>
            <person name="Queller D."/>
            <person name="Richards S."/>
            <person name="Strassman J."/>
            <person name="Sucgang R."/>
            <person name="Worley K."/>
            <person name="Schaap P."/>
        </authorList>
    </citation>
    <scope>NUCLEOTIDE SEQUENCE</scope>
    <source>
        <strain evidence="2">QSvi11</strain>
    </source>
</reference>
<protein>
    <recommendedName>
        <fullName evidence="4">Transmembrane protein</fullName>
    </recommendedName>
</protein>
<keyword evidence="3" id="KW-1185">Reference proteome</keyword>
<feature type="transmembrane region" description="Helical" evidence="1">
    <location>
        <begin position="182"/>
        <end position="208"/>
    </location>
</feature>